<keyword evidence="2" id="KW-0812">Transmembrane</keyword>
<proteinExistence type="predicted"/>
<reference evidence="3 4" key="1">
    <citation type="submission" date="2023-03" db="EMBL/GenBank/DDBJ databases">
        <title>Draft genome sequence of type strain Streptomyces ferralitis JCM 14344.</title>
        <authorList>
            <person name="Klaysubun C."/>
            <person name="Duangmal K."/>
        </authorList>
    </citation>
    <scope>NUCLEOTIDE SEQUENCE [LARGE SCALE GENOMIC DNA]</scope>
    <source>
        <strain evidence="3 4">JCM 14344</strain>
    </source>
</reference>
<evidence type="ECO:0000313" key="3">
    <source>
        <dbReference type="EMBL" id="MDF2261466.1"/>
    </source>
</evidence>
<keyword evidence="2" id="KW-0472">Membrane</keyword>
<dbReference type="Proteomes" id="UP001220022">
    <property type="component" value="Unassembled WGS sequence"/>
</dbReference>
<protein>
    <recommendedName>
        <fullName evidence="5">Sugar kinase</fullName>
    </recommendedName>
</protein>
<gene>
    <name evidence="3" type="ORF">P2L57_38865</name>
</gene>
<feature type="transmembrane region" description="Helical" evidence="2">
    <location>
        <begin position="26"/>
        <end position="48"/>
    </location>
</feature>
<organism evidence="3 4">
    <name type="scientific">Streptantibioticus ferralitis</name>
    <dbReference type="NCBI Taxonomy" id="236510"/>
    <lineage>
        <taxon>Bacteria</taxon>
        <taxon>Bacillati</taxon>
        <taxon>Actinomycetota</taxon>
        <taxon>Actinomycetes</taxon>
        <taxon>Kitasatosporales</taxon>
        <taxon>Streptomycetaceae</taxon>
        <taxon>Streptantibioticus</taxon>
    </lineage>
</organism>
<evidence type="ECO:0000256" key="2">
    <source>
        <dbReference type="SAM" id="Phobius"/>
    </source>
</evidence>
<evidence type="ECO:0000313" key="4">
    <source>
        <dbReference type="Proteomes" id="UP001220022"/>
    </source>
</evidence>
<sequence>MTPPAVPIRPGSEYPPGGTPPKRRRWVQWIVVAVLILVPSGYGAVAAVQSRDTDGAKSLKAEMAGLVDDWPARTQRSIYQVPIPYNATKVAYFETNSWQTSSLYVQFTTTAGGLDTFLAQLGAGRADLRNGAVSVTADQAGRVGWKFSPGHDWAGTVLPAHGDKPRHEITVNLDNPDKPSVYLVSTATFH</sequence>
<keyword evidence="2" id="KW-1133">Transmembrane helix</keyword>
<feature type="region of interest" description="Disordered" evidence="1">
    <location>
        <begin position="1"/>
        <end position="20"/>
    </location>
</feature>
<accession>A0ABT5ZD06</accession>
<dbReference type="EMBL" id="JARHTQ010000060">
    <property type="protein sequence ID" value="MDF2261466.1"/>
    <property type="molecule type" value="Genomic_DNA"/>
</dbReference>
<comment type="caution">
    <text evidence="3">The sequence shown here is derived from an EMBL/GenBank/DDBJ whole genome shotgun (WGS) entry which is preliminary data.</text>
</comment>
<dbReference type="RefSeq" id="WP_275823124.1">
    <property type="nucleotide sequence ID" value="NZ_BAAANM010000051.1"/>
</dbReference>
<keyword evidence="4" id="KW-1185">Reference proteome</keyword>
<name>A0ABT5ZD06_9ACTN</name>
<evidence type="ECO:0000256" key="1">
    <source>
        <dbReference type="SAM" id="MobiDB-lite"/>
    </source>
</evidence>
<evidence type="ECO:0008006" key="5">
    <source>
        <dbReference type="Google" id="ProtNLM"/>
    </source>
</evidence>